<feature type="domain" description="RRM" evidence="3">
    <location>
        <begin position="517"/>
        <end position="593"/>
    </location>
</feature>
<dbReference type="CDD" id="cd12460">
    <property type="entry name" value="RRM2_CID8_like"/>
    <property type="match status" value="1"/>
</dbReference>
<evidence type="ECO:0000256" key="1">
    <source>
        <dbReference type="PROSITE-ProRule" id="PRU00176"/>
    </source>
</evidence>
<evidence type="ECO:0000313" key="5">
    <source>
        <dbReference type="Proteomes" id="UP000824890"/>
    </source>
</evidence>
<keyword evidence="5" id="KW-1185">Reference proteome</keyword>
<feature type="compositionally biased region" description="Polar residues" evidence="2">
    <location>
        <begin position="825"/>
        <end position="843"/>
    </location>
</feature>
<accession>A0ABQ7XE22</accession>
<dbReference type="SMART" id="SM00360">
    <property type="entry name" value="RRM"/>
    <property type="match status" value="8"/>
</dbReference>
<name>A0ABQ7XE22_BRANA</name>
<evidence type="ECO:0000259" key="3">
    <source>
        <dbReference type="PROSITE" id="PS50102"/>
    </source>
</evidence>
<comment type="caution">
    <text evidence="4">The sequence shown here is derived from an EMBL/GenBank/DDBJ whole genome shotgun (WGS) entry which is preliminary data.</text>
</comment>
<feature type="compositionally biased region" description="Polar residues" evidence="2">
    <location>
        <begin position="313"/>
        <end position="331"/>
    </location>
</feature>
<dbReference type="InterPro" id="IPR000504">
    <property type="entry name" value="RRM_dom"/>
</dbReference>
<feature type="domain" description="RRM" evidence="3">
    <location>
        <begin position="656"/>
        <end position="731"/>
    </location>
</feature>
<dbReference type="Pfam" id="PF00076">
    <property type="entry name" value="RRM_1"/>
    <property type="match status" value="8"/>
</dbReference>
<dbReference type="Gene3D" id="3.30.70.330">
    <property type="match status" value="8"/>
</dbReference>
<proteinExistence type="predicted"/>
<dbReference type="Proteomes" id="UP000824890">
    <property type="component" value="Unassembled WGS sequence"/>
</dbReference>
<feature type="domain" description="RRM" evidence="3">
    <location>
        <begin position="146"/>
        <end position="211"/>
    </location>
</feature>
<feature type="compositionally biased region" description="Polar residues" evidence="2">
    <location>
        <begin position="16"/>
        <end position="27"/>
    </location>
</feature>
<sequence length="1402" mass="157373">MIMAVPENDDVKVDSSDQNLDNNTASLAATMRPPSPDDQNPESNSSVETPNSTKGSEGALKSEISHMDVKFSKLNPMAREYVPQPLAPTLPVFVENSLWFTNSFAMQAFSAEDNDLFDTRRMNFGQWKRRMSKKTSLAQKEEVIRRTVHVLDIDQQVTEEQLAGLFQSCGQVVDCRICGDNKSILRLAFIEFTDEGTLFGSYPIQVRLSKTAIAPVNPSLLPKEEREKCAKTVYCTNIDKKVTQMELEDFFKAACGEIQHVRLIGDCHHQTCIAFVEFKLVESAVSALNCSGIVLGDNNTASLAATMMPPSPDDQNPESNSSVETPNSTKGSEGALKSEISHIDVKFSKLNPMAKEYVPQPLAPTIPVFVENSLWFTNSFAMQAFSAEDNDLFDTRRMNFGQWKRRMSKKTSLAQKEEVIRRTVHVLDIDQQATEEQLAGLFQSCGQVVDCRICGDNKSILRIAFIEFTDEEGARSAVSLSGTLFGYYPIKVRLSKTAIAPVDPSLLPKDEREKCAKTVYCTNIDKKVTQMELEDFFKTACGEIQHVRLIGYCHHQTFIAFVEFKRVESAVSALNCSGIVLGGLPLRVSQSKTPPLAPTIPVFVENSLWFTNSFAMQAFSAEDNDLFDTRRMNFGQWKRRMSKKTSLAQKEEVIRRTVHVLDIDQQATEEQLAGLFQSCGQVVDCRICGDNKSILRIAFIEFTDEEGARSAVSLSGTLFGSYPIKVRLSKTAIAPVDPSLLPKDEREKCAKTVYCTNIDKKVTQMELEDFFKTACGEIQHVRLIGYCHHQTFIAFVEFKRVDSSDQNLDNNTASLAATMMPPSPDDQNPESNFSVETPNSTKGSEGALKSEISHIDVKFSKLNPMAKEYVPQPLAPTIPVFVENSLWFTNSFAMQAFSAEDNDLFDTRDEREKCAKTVYCTNIDKKVTQMELEDFFKTACGEIQHVRLIGYCHHQTFIAFVEFKRVDSSDQNLDNNTASLAATMMPPSPDDQNPESNFSVETPNSTKGSEGALKSEISHIDVKFSKLNPMAKEYVPQPLAPTIPVFVENSLWFTNSFAMQAFSAEDNDLFDTRVESAVSALNCSGIVLGGLPLRVSQSKTPILGESLLCERIFIFYVDSSDQNLDNNTASLAATMMPPSPDDQNPESNFSVETPNSTREVKGLSREYVPQPLLQQSLCLWRIAYGLPTVSQCKLSLLRTMTFSIQGLMRNRMNFGQWKRRMSKKQAWLRRKATEEQLAGLFQSCGQVVDCRICGDNKSILRIAFIEFTDEGTSTLNCFIITLNVLLFEVMSQGARSAVRLSKTAIAPCDPSLLPKDEREKCAKTVYCTNIDKKVTQMELEDFFLKRMWGGTYLVMARQIRLFILRTMLCFWILRHIYFLIQHVRLIGYCHHKPLLLLLNFSG</sequence>
<feature type="region of interest" description="Disordered" evidence="2">
    <location>
        <begin position="304"/>
        <end position="336"/>
    </location>
</feature>
<feature type="domain" description="RRM" evidence="3">
    <location>
        <begin position="231"/>
        <end position="308"/>
    </location>
</feature>
<feature type="compositionally biased region" description="Polar residues" evidence="2">
    <location>
        <begin position="37"/>
        <end position="55"/>
    </location>
</feature>
<feature type="region of interest" description="Disordered" evidence="2">
    <location>
        <begin position="980"/>
        <end position="1012"/>
    </location>
</feature>
<evidence type="ECO:0000313" key="4">
    <source>
        <dbReference type="EMBL" id="KAH0854198.1"/>
    </source>
</evidence>
<organism evidence="4 5">
    <name type="scientific">Brassica napus</name>
    <name type="common">Rape</name>
    <dbReference type="NCBI Taxonomy" id="3708"/>
    <lineage>
        <taxon>Eukaryota</taxon>
        <taxon>Viridiplantae</taxon>
        <taxon>Streptophyta</taxon>
        <taxon>Embryophyta</taxon>
        <taxon>Tracheophyta</taxon>
        <taxon>Spermatophyta</taxon>
        <taxon>Magnoliopsida</taxon>
        <taxon>eudicotyledons</taxon>
        <taxon>Gunneridae</taxon>
        <taxon>Pentapetalae</taxon>
        <taxon>rosids</taxon>
        <taxon>malvids</taxon>
        <taxon>Brassicales</taxon>
        <taxon>Brassicaceae</taxon>
        <taxon>Brassiceae</taxon>
        <taxon>Brassica</taxon>
    </lineage>
</organism>
<reference evidence="4 5" key="1">
    <citation type="submission" date="2021-05" db="EMBL/GenBank/DDBJ databases">
        <title>Genome Assembly of Synthetic Allotetraploid Brassica napus Reveals Homoeologous Exchanges between Subgenomes.</title>
        <authorList>
            <person name="Davis J.T."/>
        </authorList>
    </citation>
    <scope>NUCLEOTIDE SEQUENCE [LARGE SCALE GENOMIC DNA]</scope>
    <source>
        <strain evidence="5">cv. Da-Ae</strain>
        <tissue evidence="4">Seedling</tissue>
    </source>
</reference>
<dbReference type="PANTHER" id="PTHR32343:SF24">
    <property type="entry name" value="POLYADENYLATE-BINDING PROTEIN-INTERACTING PROTEIN 10"/>
    <property type="match status" value="1"/>
</dbReference>
<keyword evidence="1" id="KW-0694">RNA-binding</keyword>
<feature type="compositionally biased region" description="Polar residues" evidence="2">
    <location>
        <begin position="1141"/>
        <end position="1154"/>
    </location>
</feature>
<dbReference type="InterPro" id="IPR034825">
    <property type="entry name" value="CID8-like_RRM2"/>
</dbReference>
<feature type="region of interest" description="Disordered" evidence="2">
    <location>
        <begin position="1131"/>
        <end position="1154"/>
    </location>
</feature>
<dbReference type="InterPro" id="IPR012677">
    <property type="entry name" value="Nucleotide-bd_a/b_plait_sf"/>
</dbReference>
<dbReference type="PROSITE" id="PS50102">
    <property type="entry name" value="RRM"/>
    <property type="match status" value="7"/>
</dbReference>
<protein>
    <recommendedName>
        <fullName evidence="3">RRM domain-containing protein</fullName>
    </recommendedName>
</protein>
<feature type="compositionally biased region" description="Polar residues" evidence="2">
    <location>
        <begin position="990"/>
        <end position="1008"/>
    </location>
</feature>
<dbReference type="PANTHER" id="PTHR32343">
    <property type="entry name" value="SERINE/ARGININE-RICH SPLICING FACTOR"/>
    <property type="match status" value="1"/>
</dbReference>
<dbReference type="InterPro" id="IPR035979">
    <property type="entry name" value="RBD_domain_sf"/>
</dbReference>
<feature type="region of interest" description="Disordered" evidence="2">
    <location>
        <begin position="815"/>
        <end position="847"/>
    </location>
</feature>
<feature type="region of interest" description="Disordered" evidence="2">
    <location>
        <begin position="1"/>
        <end position="60"/>
    </location>
</feature>
<feature type="domain" description="RRM" evidence="3">
    <location>
        <begin position="916"/>
        <end position="1001"/>
    </location>
</feature>
<feature type="domain" description="RRM" evidence="3">
    <location>
        <begin position="422"/>
        <end position="497"/>
    </location>
</feature>
<feature type="domain" description="RRM" evidence="3">
    <location>
        <begin position="751"/>
        <end position="836"/>
    </location>
</feature>
<dbReference type="EMBL" id="JAGKQM010000530">
    <property type="protein sequence ID" value="KAH0854198.1"/>
    <property type="molecule type" value="Genomic_DNA"/>
</dbReference>
<gene>
    <name evidence="4" type="ORF">HID58_090127</name>
</gene>
<evidence type="ECO:0000256" key="2">
    <source>
        <dbReference type="SAM" id="MobiDB-lite"/>
    </source>
</evidence>
<dbReference type="SUPFAM" id="SSF54928">
    <property type="entry name" value="RNA-binding domain, RBD"/>
    <property type="match status" value="7"/>
</dbReference>